<sequence length="76" mass="8370">MAEKWKYKRIVAVKSDGLVVQIDGVAQTDRHGTDIDRMLEMYGDAGYKLIATNDTTFGGTPAIQYVFMASAGPLRD</sequence>
<reference evidence="1 2" key="1">
    <citation type="journal article" date="2015" name="Nature">
        <title>rRNA introns, odd ribosomes, and small enigmatic genomes across a large radiation of phyla.</title>
        <authorList>
            <person name="Brown C.T."/>
            <person name="Hug L.A."/>
            <person name="Thomas B.C."/>
            <person name="Sharon I."/>
            <person name="Castelle C.J."/>
            <person name="Singh A."/>
            <person name="Wilkins M.J."/>
            <person name="Williams K.H."/>
            <person name="Banfield J.F."/>
        </authorList>
    </citation>
    <scope>NUCLEOTIDE SEQUENCE [LARGE SCALE GENOMIC DNA]</scope>
</reference>
<accession>A0A0G1HV06</accession>
<dbReference type="AlphaFoldDB" id="A0A0G1HV06"/>
<name>A0A0G1HV06_9BACT</name>
<evidence type="ECO:0000313" key="1">
    <source>
        <dbReference type="EMBL" id="KKT50961.1"/>
    </source>
</evidence>
<gene>
    <name evidence="1" type="ORF">UW44_C0021G0007</name>
</gene>
<proteinExistence type="predicted"/>
<dbReference type="STRING" id="1618387.UW44_C0021G0007"/>
<comment type="caution">
    <text evidence="1">The sequence shown here is derived from an EMBL/GenBank/DDBJ whole genome shotgun (WGS) entry which is preliminary data.</text>
</comment>
<protein>
    <submittedName>
        <fullName evidence="1">Uncharacterized protein</fullName>
    </submittedName>
</protein>
<organism evidence="1 2">
    <name type="scientific">Candidatus Collierbacteria bacterium GW2011_GWB2_44_22</name>
    <dbReference type="NCBI Taxonomy" id="1618387"/>
    <lineage>
        <taxon>Bacteria</taxon>
        <taxon>Candidatus Collieribacteriota</taxon>
    </lineage>
</organism>
<evidence type="ECO:0000313" key="2">
    <source>
        <dbReference type="Proteomes" id="UP000034006"/>
    </source>
</evidence>
<dbReference type="EMBL" id="LCIH01000021">
    <property type="protein sequence ID" value="KKT50961.1"/>
    <property type="molecule type" value="Genomic_DNA"/>
</dbReference>
<dbReference type="Proteomes" id="UP000034006">
    <property type="component" value="Unassembled WGS sequence"/>
</dbReference>